<dbReference type="InterPro" id="IPR027417">
    <property type="entry name" value="P-loop_NTPase"/>
</dbReference>
<dbReference type="PANTHER" id="PTHR42711">
    <property type="entry name" value="ABC TRANSPORTER ATP-BINDING PROTEIN"/>
    <property type="match status" value="1"/>
</dbReference>
<dbReference type="PROSITE" id="PS00211">
    <property type="entry name" value="ABC_TRANSPORTER_1"/>
    <property type="match status" value="1"/>
</dbReference>
<dbReference type="InterPro" id="IPR017871">
    <property type="entry name" value="ABC_transporter-like_CS"/>
</dbReference>
<proteinExistence type="predicted"/>
<keyword evidence="2" id="KW-0547">Nucleotide-binding</keyword>
<feature type="domain" description="ABC transporter" evidence="4">
    <location>
        <begin position="22"/>
        <end position="245"/>
    </location>
</feature>
<reference evidence="5 6" key="1">
    <citation type="journal article" date="2015" name="Genome Announc.">
        <title>Expanding the biotechnology potential of lactobacilli through comparative genomics of 213 strains and associated genera.</title>
        <authorList>
            <person name="Sun Z."/>
            <person name="Harris H.M."/>
            <person name="McCann A."/>
            <person name="Guo C."/>
            <person name="Argimon S."/>
            <person name="Zhang W."/>
            <person name="Yang X."/>
            <person name="Jeffery I.B."/>
            <person name="Cooney J.C."/>
            <person name="Kagawa T.F."/>
            <person name="Liu W."/>
            <person name="Song Y."/>
            <person name="Salvetti E."/>
            <person name="Wrobel A."/>
            <person name="Rasinkangas P."/>
            <person name="Parkhill J."/>
            <person name="Rea M.C."/>
            <person name="O'Sullivan O."/>
            <person name="Ritari J."/>
            <person name="Douillard F.P."/>
            <person name="Paul Ross R."/>
            <person name="Yang R."/>
            <person name="Briner A.E."/>
            <person name="Felis G.E."/>
            <person name="de Vos W.M."/>
            <person name="Barrangou R."/>
            <person name="Klaenhammer T.R."/>
            <person name="Caufield P.W."/>
            <person name="Cui Y."/>
            <person name="Zhang H."/>
            <person name="O'Toole P.W."/>
        </authorList>
    </citation>
    <scope>NUCLEOTIDE SEQUENCE [LARGE SCALE GENOMIC DNA]</scope>
    <source>
        <strain evidence="5 6">DSM 20314</strain>
    </source>
</reference>
<dbReference type="AlphaFoldDB" id="A0A837RFB8"/>
<evidence type="ECO:0000313" key="5">
    <source>
        <dbReference type="EMBL" id="KRK26617.1"/>
    </source>
</evidence>
<dbReference type="InterPro" id="IPR003593">
    <property type="entry name" value="AAA+_ATPase"/>
</dbReference>
<evidence type="ECO:0000313" key="6">
    <source>
        <dbReference type="Proteomes" id="UP000051020"/>
    </source>
</evidence>
<dbReference type="SMART" id="SM00382">
    <property type="entry name" value="AAA"/>
    <property type="match status" value="1"/>
</dbReference>
<dbReference type="InterPro" id="IPR003439">
    <property type="entry name" value="ABC_transporter-like_ATP-bd"/>
</dbReference>
<protein>
    <submittedName>
        <fullName evidence="5">Abc superfamily atp binding cassette transporter, abc protein</fullName>
    </submittedName>
</protein>
<dbReference type="Proteomes" id="UP000051020">
    <property type="component" value="Unassembled WGS sequence"/>
</dbReference>
<keyword evidence="1" id="KW-0813">Transport</keyword>
<sequence>MTGAGRKLESLKRRRSMMTPLIEATDVTFSYGQQSVLSGINMTIAPGEIIGLIGENGAGKTTLLNLLLGVNHAQQGQLTVFGQAPGSLEARCKIGSMLQGDMPIQGVTVREMLTLTNAERQSTTDPQQLLIELGLEDLAKRRLTALSGGQLRRITFALAIIGNPELLFLDEPTVGMDTTAQQAFWQRIRQLKASGKTIIITSHYLPEIEAVADRIMLLKDGHFAFEGTLAALQKQYQQVEFHCQTALPTAAFMDLAAVTAVAKQGDQLRLSSEDGDVTLASLVPLLSECHQLTISRESLTDIFVHLTKGVPA</sequence>
<dbReference type="SUPFAM" id="SSF52540">
    <property type="entry name" value="P-loop containing nucleoside triphosphate hydrolases"/>
    <property type="match status" value="1"/>
</dbReference>
<dbReference type="InterPro" id="IPR050763">
    <property type="entry name" value="ABC_transporter_ATP-binding"/>
</dbReference>
<comment type="caution">
    <text evidence="5">The sequence shown here is derived from an EMBL/GenBank/DDBJ whole genome shotgun (WGS) entry which is preliminary data.</text>
</comment>
<name>A0A837RFB8_LACPE</name>
<dbReference type="PROSITE" id="PS50893">
    <property type="entry name" value="ABC_TRANSPORTER_2"/>
    <property type="match status" value="1"/>
</dbReference>
<dbReference type="EMBL" id="AZCU01000002">
    <property type="protein sequence ID" value="KRK26617.1"/>
    <property type="molecule type" value="Genomic_DNA"/>
</dbReference>
<evidence type="ECO:0000259" key="4">
    <source>
        <dbReference type="PROSITE" id="PS50893"/>
    </source>
</evidence>
<evidence type="ECO:0000256" key="2">
    <source>
        <dbReference type="ARBA" id="ARBA00022741"/>
    </source>
</evidence>
<dbReference type="Pfam" id="PF00005">
    <property type="entry name" value="ABC_tran"/>
    <property type="match status" value="1"/>
</dbReference>
<evidence type="ECO:0000256" key="3">
    <source>
        <dbReference type="ARBA" id="ARBA00022840"/>
    </source>
</evidence>
<organism evidence="5 6">
    <name type="scientific">Lactiplantibacillus pentosus DSM 20314</name>
    <dbReference type="NCBI Taxonomy" id="1423791"/>
    <lineage>
        <taxon>Bacteria</taxon>
        <taxon>Bacillati</taxon>
        <taxon>Bacillota</taxon>
        <taxon>Bacilli</taxon>
        <taxon>Lactobacillales</taxon>
        <taxon>Lactobacillaceae</taxon>
        <taxon>Lactiplantibacillus</taxon>
    </lineage>
</organism>
<dbReference type="Gene3D" id="3.40.50.300">
    <property type="entry name" value="P-loop containing nucleotide triphosphate hydrolases"/>
    <property type="match status" value="1"/>
</dbReference>
<keyword evidence="3" id="KW-0067">ATP-binding</keyword>
<dbReference type="PANTHER" id="PTHR42711:SF17">
    <property type="entry name" value="ABC TRANSPORTER ATP-BINDING PROTEIN"/>
    <property type="match status" value="1"/>
</dbReference>
<dbReference type="GO" id="GO:0005524">
    <property type="term" value="F:ATP binding"/>
    <property type="evidence" value="ECO:0007669"/>
    <property type="project" value="UniProtKB-KW"/>
</dbReference>
<dbReference type="GO" id="GO:0016887">
    <property type="term" value="F:ATP hydrolysis activity"/>
    <property type="evidence" value="ECO:0007669"/>
    <property type="project" value="InterPro"/>
</dbReference>
<gene>
    <name evidence="5" type="ORF">FD24_GL001415</name>
</gene>
<evidence type="ECO:0000256" key="1">
    <source>
        <dbReference type="ARBA" id="ARBA00022448"/>
    </source>
</evidence>
<dbReference type="CDD" id="cd03230">
    <property type="entry name" value="ABC_DR_subfamily_A"/>
    <property type="match status" value="1"/>
</dbReference>
<accession>A0A837RFB8</accession>